<organism evidence="2 3">
    <name type="scientific">Polarella glacialis</name>
    <name type="common">Dinoflagellate</name>
    <dbReference type="NCBI Taxonomy" id="89957"/>
    <lineage>
        <taxon>Eukaryota</taxon>
        <taxon>Sar</taxon>
        <taxon>Alveolata</taxon>
        <taxon>Dinophyceae</taxon>
        <taxon>Suessiales</taxon>
        <taxon>Suessiaceae</taxon>
        <taxon>Polarella</taxon>
    </lineage>
</organism>
<evidence type="ECO:0000313" key="2">
    <source>
        <dbReference type="EMBL" id="CAE8628675.1"/>
    </source>
</evidence>
<sequence length="355" mass="37675">MAAGFAPSRPWARSRRRRAFAAGKTALAAAILTATATATAVVVNSITRVESAVTRWPELHDRGLRSRGRPPAPAKLRPFAPCRCGLCAARAVEGGKAGGSSESRRAYFAATFGVLWVGGLWAAGQAVSSLGWDRQLFVQQMQGMADYEQVVAPRKAELFQAALGDRGVGKRIVEVGVGRRSCRTGTNFGYLRQAGASEVIAVEPNQYFVPVATAAARAAGLRLEVKEGTMEALPFATSSVDVLVGTLVLCSVADVARALAEARRVLRPGGRYIFTEHVAAPQGSWLRTAQDIMDPVQQSIAAGCHLVREPLPAITDVFGASCVTSSRWELEGASGQLPNHLLLAPHISGFAEVKM</sequence>
<dbReference type="PANTHER" id="PTHR45036:SF1">
    <property type="entry name" value="METHYLTRANSFERASE LIKE 7A"/>
    <property type="match status" value="1"/>
</dbReference>
<feature type="domain" description="Methyltransferase type 11" evidence="1">
    <location>
        <begin position="182"/>
        <end position="274"/>
    </location>
</feature>
<dbReference type="InterPro" id="IPR013216">
    <property type="entry name" value="Methyltransf_11"/>
</dbReference>
<protein>
    <recommendedName>
        <fullName evidence="1">Methyltransferase type 11 domain-containing protein</fullName>
    </recommendedName>
</protein>
<dbReference type="InterPro" id="IPR052356">
    <property type="entry name" value="Thiol_S-MT"/>
</dbReference>
<accession>A0A813GW64</accession>
<dbReference type="PANTHER" id="PTHR45036">
    <property type="entry name" value="METHYLTRANSFERASE LIKE 7B"/>
    <property type="match status" value="1"/>
</dbReference>
<dbReference type="CDD" id="cd02440">
    <property type="entry name" value="AdoMet_MTases"/>
    <property type="match status" value="1"/>
</dbReference>
<dbReference type="EMBL" id="CAJNNV010029457">
    <property type="protein sequence ID" value="CAE8628675.1"/>
    <property type="molecule type" value="Genomic_DNA"/>
</dbReference>
<dbReference type="SUPFAM" id="SSF53335">
    <property type="entry name" value="S-adenosyl-L-methionine-dependent methyltransferases"/>
    <property type="match status" value="1"/>
</dbReference>
<evidence type="ECO:0000259" key="1">
    <source>
        <dbReference type="Pfam" id="PF08241"/>
    </source>
</evidence>
<reference evidence="2" key="1">
    <citation type="submission" date="2021-02" db="EMBL/GenBank/DDBJ databases">
        <authorList>
            <person name="Dougan E. K."/>
            <person name="Rhodes N."/>
            <person name="Thang M."/>
            <person name="Chan C."/>
        </authorList>
    </citation>
    <scope>NUCLEOTIDE SEQUENCE</scope>
</reference>
<proteinExistence type="predicted"/>
<gene>
    <name evidence="2" type="ORF">PGLA1383_LOCUS45280</name>
</gene>
<keyword evidence="3" id="KW-1185">Reference proteome</keyword>
<dbReference type="Proteomes" id="UP000654075">
    <property type="component" value="Unassembled WGS sequence"/>
</dbReference>
<dbReference type="GO" id="GO:0008757">
    <property type="term" value="F:S-adenosylmethionine-dependent methyltransferase activity"/>
    <property type="evidence" value="ECO:0007669"/>
    <property type="project" value="InterPro"/>
</dbReference>
<comment type="caution">
    <text evidence="2">The sequence shown here is derived from an EMBL/GenBank/DDBJ whole genome shotgun (WGS) entry which is preliminary data.</text>
</comment>
<dbReference type="Gene3D" id="3.40.50.150">
    <property type="entry name" value="Vaccinia Virus protein VP39"/>
    <property type="match status" value="1"/>
</dbReference>
<evidence type="ECO:0000313" key="3">
    <source>
        <dbReference type="Proteomes" id="UP000654075"/>
    </source>
</evidence>
<name>A0A813GW64_POLGL</name>
<dbReference type="Pfam" id="PF08241">
    <property type="entry name" value="Methyltransf_11"/>
    <property type="match status" value="1"/>
</dbReference>
<dbReference type="OrthoDB" id="416496at2759"/>
<dbReference type="AlphaFoldDB" id="A0A813GW64"/>
<dbReference type="InterPro" id="IPR029063">
    <property type="entry name" value="SAM-dependent_MTases_sf"/>
</dbReference>